<proteinExistence type="predicted"/>
<dbReference type="PANTHER" id="PTHR43581:SF4">
    <property type="entry name" value="ATP_GTP PHOSPHATASE"/>
    <property type="match status" value="1"/>
</dbReference>
<dbReference type="GO" id="GO:0005524">
    <property type="term" value="F:ATP binding"/>
    <property type="evidence" value="ECO:0007669"/>
    <property type="project" value="UniProtKB-KW"/>
</dbReference>
<dbReference type="Gene3D" id="3.40.50.300">
    <property type="entry name" value="P-loop containing nucleotide triphosphate hydrolases"/>
    <property type="match status" value="1"/>
</dbReference>
<keyword evidence="3" id="KW-1185">Reference proteome</keyword>
<protein>
    <submittedName>
        <fullName evidence="2">ATP-binding protein</fullName>
    </submittedName>
</protein>
<keyword evidence="2" id="KW-0547">Nucleotide-binding</keyword>
<dbReference type="RefSeq" id="WP_143938651.1">
    <property type="nucleotide sequence ID" value="NZ_VKKG01000004.1"/>
</dbReference>
<dbReference type="Pfam" id="PF13304">
    <property type="entry name" value="AAA_21"/>
    <property type="match status" value="1"/>
</dbReference>
<feature type="domain" description="ATPase AAA-type core" evidence="1">
    <location>
        <begin position="25"/>
        <end position="334"/>
    </location>
</feature>
<dbReference type="InterPro" id="IPR027417">
    <property type="entry name" value="P-loop_NTPase"/>
</dbReference>
<dbReference type="PANTHER" id="PTHR43581">
    <property type="entry name" value="ATP/GTP PHOSPHATASE"/>
    <property type="match status" value="1"/>
</dbReference>
<keyword evidence="2" id="KW-0067">ATP-binding</keyword>
<gene>
    <name evidence="2" type="ORF">FOJ82_11680</name>
</gene>
<sequence>MRVTRFKVERYRSIRTSESIDLSTLSVLVGPNNEGKSNILRAIVVGLRALSRIGQDPFDARLSRGVLRRRIDDFESYDWSRDFPLGLQDTSPGASSVFEYEFELNEADKADFKANTGHALNGHLKIRVLLDAQGRAVFKIVKQGPSSAVMNANIRKIAQFISRRIRVEYIPASRTAEESLSIVRREVLATYRSLAEDSEYRAAMAHLERLINESLVPVQEKLLKHVQSLVPSVREIGIAADLGPGFMSPERIDVQLDDGLRTSLSTKGDGVQSLVAIAWLRMTATDRTNGTCILAVEEPEAHLHPGAVRELAQALDELAAEHQVVLTTHSPILVRREPARANIIVKSHSAAPAKNLMAVRDCLGVRLPDNMTSAEVVLVVEGIHDAVVLRHLLKERSRVIAACLLSGRLAIRDAGGASNVPYHSKLSADSVCRVHAVLDDDKEGRAARSRLEQLGFEASDATMLSAVGMSESELEDLFDEAIFAPLLLDRYGVTCDPKVTQPQKRFSLRMKDYFRSSGQVWSDSTASNVKAELAQLLVSGHEPAVVSREREGVMGALVRALERKLS</sequence>
<name>A0A553JZN4_9ACTN</name>
<dbReference type="InterPro" id="IPR003959">
    <property type="entry name" value="ATPase_AAA_core"/>
</dbReference>
<comment type="caution">
    <text evidence="2">The sequence shown here is derived from an EMBL/GenBank/DDBJ whole genome shotgun (WGS) entry which is preliminary data.</text>
</comment>
<evidence type="ECO:0000313" key="2">
    <source>
        <dbReference type="EMBL" id="TRY17911.1"/>
    </source>
</evidence>
<dbReference type="SUPFAM" id="SSF52540">
    <property type="entry name" value="P-loop containing nucleoside triphosphate hydrolases"/>
    <property type="match status" value="1"/>
</dbReference>
<dbReference type="AlphaFoldDB" id="A0A553JZN4"/>
<dbReference type="Proteomes" id="UP000317638">
    <property type="component" value="Unassembled WGS sequence"/>
</dbReference>
<evidence type="ECO:0000313" key="3">
    <source>
        <dbReference type="Proteomes" id="UP000317638"/>
    </source>
</evidence>
<organism evidence="2 3">
    <name type="scientific">Tessaracoccus rhinocerotis</name>
    <dbReference type="NCBI Taxonomy" id="1689449"/>
    <lineage>
        <taxon>Bacteria</taxon>
        <taxon>Bacillati</taxon>
        <taxon>Actinomycetota</taxon>
        <taxon>Actinomycetes</taxon>
        <taxon>Propionibacteriales</taxon>
        <taxon>Propionibacteriaceae</taxon>
        <taxon>Tessaracoccus</taxon>
    </lineage>
</organism>
<dbReference type="OrthoDB" id="3237462at2"/>
<evidence type="ECO:0000259" key="1">
    <source>
        <dbReference type="Pfam" id="PF13304"/>
    </source>
</evidence>
<reference evidence="2 3" key="1">
    <citation type="submission" date="2019-07" db="EMBL/GenBank/DDBJ databases">
        <authorList>
            <person name="Zhou L.-Y."/>
        </authorList>
    </citation>
    <scope>NUCLEOTIDE SEQUENCE [LARGE SCALE GENOMIC DNA]</scope>
    <source>
        <strain evidence="2 3">YIM 101269</strain>
    </source>
</reference>
<accession>A0A553JZN4</accession>
<dbReference type="EMBL" id="VKKG01000004">
    <property type="protein sequence ID" value="TRY17911.1"/>
    <property type="molecule type" value="Genomic_DNA"/>
</dbReference>
<dbReference type="InterPro" id="IPR051396">
    <property type="entry name" value="Bact_Antivir_Def_Nuclease"/>
</dbReference>